<dbReference type="PROSITE" id="PS51450">
    <property type="entry name" value="LRR"/>
    <property type="match status" value="1"/>
</dbReference>
<evidence type="ECO:0008006" key="2">
    <source>
        <dbReference type="Google" id="ProtNLM"/>
    </source>
</evidence>
<protein>
    <recommendedName>
        <fullName evidence="2">Response receiver domain-containing protein</fullName>
    </recommendedName>
</protein>
<sequence>MNFKIAIIDDDLNNSVNEDDLHRVDKDNILEALMDSTSPEYEELSNNLNDLSLSFNNIEDLVKYINDESVCLKLPLYLQKLKVEALSRRNALIGPVRKVIEWLCEGEYGLEPKDINEFHNTQDFLLSIESECYDLILVDYLLVDDNQKLTIPFLKEIKERLDKKSCFCSFILMSSYSQQLSDDFLEIKSRVEMTSSRFRILSKPNLTDLNEEIIWKTTFQQIFKQKLFIQPIENFLHEWINNFNNATHNLSRTLWTLDAHTLDIIYRTSKSDNLSFYEYFSDVIFKKISSEFESSLNPHNSKVREFGDVLIDALESNDKITPGNEVADSRLFLKNLFKDVNWHQEHWFKPSEPFPIEDNVSLISDHAFPYLHFLRFSWLKRNLRFGTVLKRKDSEQFLVNLTQPCDIAHLTLSKSLDVHLLFICGSVVHMSQYDVNDKQALSSSLYYQDEWKNIYWNLSKPLTPPICEFKELLSDYVIVAQLRNEQAQYILNRYVSKISRVAQIKTPFLYELKYVTVALDTNKNIIIKKSGSCHALEENKKLVINFDPENAKIIVKELSLNSNVLESLISGISLPKSNKVRLFSGSRNEHMIFLKNAFSEGSVIEIISDEYREKLDKVPEGMIFIYPE</sequence>
<evidence type="ECO:0000313" key="1">
    <source>
        <dbReference type="EMBL" id="ECH0894528.1"/>
    </source>
</evidence>
<accession>A0A5H5B057</accession>
<dbReference type="AlphaFoldDB" id="A0A5H5B057"/>
<name>A0A5H5B057_SALET</name>
<reference evidence="1" key="1">
    <citation type="submission" date="2019-07" db="EMBL/GenBank/DDBJ databases">
        <authorList>
            <person name="Ashton P.M."/>
            <person name="Dallman T."/>
            <person name="Nair S."/>
            <person name="De Pinna E."/>
            <person name="Peters T."/>
            <person name="Grant K."/>
        </authorList>
    </citation>
    <scope>NUCLEOTIDE SEQUENCE</scope>
    <source>
        <strain evidence="1">773673</strain>
    </source>
</reference>
<dbReference type="EMBL" id="AAIQMM010000006">
    <property type="protein sequence ID" value="ECH0894528.1"/>
    <property type="molecule type" value="Genomic_DNA"/>
</dbReference>
<gene>
    <name evidence="1" type="ORF">FPD99_11070</name>
</gene>
<organism evidence="1">
    <name type="scientific">Salmonella enterica subsp. enterica serovar Glostrup</name>
    <dbReference type="NCBI Taxonomy" id="1151180"/>
    <lineage>
        <taxon>Bacteria</taxon>
        <taxon>Pseudomonadati</taxon>
        <taxon>Pseudomonadota</taxon>
        <taxon>Gammaproteobacteria</taxon>
        <taxon>Enterobacterales</taxon>
        <taxon>Enterobacteriaceae</taxon>
        <taxon>Salmonella</taxon>
    </lineage>
</organism>
<comment type="caution">
    <text evidence="1">The sequence shown here is derived from an EMBL/GenBank/DDBJ whole genome shotgun (WGS) entry which is preliminary data.</text>
</comment>
<proteinExistence type="predicted"/>
<dbReference type="InterPro" id="IPR001611">
    <property type="entry name" value="Leu-rich_rpt"/>
</dbReference>